<evidence type="ECO:0000313" key="2">
    <source>
        <dbReference type="EMBL" id="KAK3904535.1"/>
    </source>
</evidence>
<organism evidence="2 3">
    <name type="scientific">Staphylotrichum tortipilum</name>
    <dbReference type="NCBI Taxonomy" id="2831512"/>
    <lineage>
        <taxon>Eukaryota</taxon>
        <taxon>Fungi</taxon>
        <taxon>Dikarya</taxon>
        <taxon>Ascomycota</taxon>
        <taxon>Pezizomycotina</taxon>
        <taxon>Sordariomycetes</taxon>
        <taxon>Sordariomycetidae</taxon>
        <taxon>Sordariales</taxon>
        <taxon>Chaetomiaceae</taxon>
        <taxon>Staphylotrichum</taxon>
    </lineage>
</organism>
<dbReference type="AlphaFoldDB" id="A0AAN6RVH7"/>
<feature type="signal peptide" evidence="1">
    <location>
        <begin position="1"/>
        <end position="23"/>
    </location>
</feature>
<reference evidence="2" key="1">
    <citation type="journal article" date="2023" name="Mol. Phylogenet. Evol.">
        <title>Genome-scale phylogeny and comparative genomics of the fungal order Sordariales.</title>
        <authorList>
            <person name="Hensen N."/>
            <person name="Bonometti L."/>
            <person name="Westerberg I."/>
            <person name="Brannstrom I.O."/>
            <person name="Guillou S."/>
            <person name="Cros-Aarteil S."/>
            <person name="Calhoun S."/>
            <person name="Haridas S."/>
            <person name="Kuo A."/>
            <person name="Mondo S."/>
            <person name="Pangilinan J."/>
            <person name="Riley R."/>
            <person name="LaButti K."/>
            <person name="Andreopoulos B."/>
            <person name="Lipzen A."/>
            <person name="Chen C."/>
            <person name="Yan M."/>
            <person name="Daum C."/>
            <person name="Ng V."/>
            <person name="Clum A."/>
            <person name="Steindorff A."/>
            <person name="Ohm R.A."/>
            <person name="Martin F."/>
            <person name="Silar P."/>
            <person name="Natvig D.O."/>
            <person name="Lalanne C."/>
            <person name="Gautier V."/>
            <person name="Ament-Velasquez S.L."/>
            <person name="Kruys A."/>
            <person name="Hutchinson M.I."/>
            <person name="Powell A.J."/>
            <person name="Barry K."/>
            <person name="Miller A.N."/>
            <person name="Grigoriev I.V."/>
            <person name="Debuchy R."/>
            <person name="Gladieux P."/>
            <person name="Hiltunen Thoren M."/>
            <person name="Johannesson H."/>
        </authorList>
    </citation>
    <scope>NUCLEOTIDE SEQUENCE</scope>
    <source>
        <strain evidence="2">CBS 103.79</strain>
    </source>
</reference>
<evidence type="ECO:0000256" key="1">
    <source>
        <dbReference type="SAM" id="SignalP"/>
    </source>
</evidence>
<evidence type="ECO:0000313" key="3">
    <source>
        <dbReference type="Proteomes" id="UP001303889"/>
    </source>
</evidence>
<dbReference type="EMBL" id="MU855393">
    <property type="protein sequence ID" value="KAK3904535.1"/>
    <property type="molecule type" value="Genomic_DNA"/>
</dbReference>
<proteinExistence type="predicted"/>
<name>A0AAN6RVH7_9PEZI</name>
<dbReference type="Proteomes" id="UP001303889">
    <property type="component" value="Unassembled WGS sequence"/>
</dbReference>
<protein>
    <submittedName>
        <fullName evidence="2">Uncharacterized protein</fullName>
    </submittedName>
</protein>
<accession>A0AAN6RVH7</accession>
<keyword evidence="3" id="KW-1185">Reference proteome</keyword>
<feature type="chain" id="PRO_5042885685" evidence="1">
    <location>
        <begin position="24"/>
        <end position="181"/>
    </location>
</feature>
<comment type="caution">
    <text evidence="2">The sequence shown here is derived from an EMBL/GenBank/DDBJ whole genome shotgun (WGS) entry which is preliminary data.</text>
</comment>
<gene>
    <name evidence="2" type="ORF">C8A05DRAFT_31664</name>
</gene>
<keyword evidence="1" id="KW-0732">Signal</keyword>
<reference evidence="2" key="2">
    <citation type="submission" date="2023-05" db="EMBL/GenBank/DDBJ databases">
        <authorList>
            <consortium name="Lawrence Berkeley National Laboratory"/>
            <person name="Steindorff A."/>
            <person name="Hensen N."/>
            <person name="Bonometti L."/>
            <person name="Westerberg I."/>
            <person name="Brannstrom I.O."/>
            <person name="Guillou S."/>
            <person name="Cros-Aarteil S."/>
            <person name="Calhoun S."/>
            <person name="Haridas S."/>
            <person name="Kuo A."/>
            <person name="Mondo S."/>
            <person name="Pangilinan J."/>
            <person name="Riley R."/>
            <person name="Labutti K."/>
            <person name="Andreopoulos B."/>
            <person name="Lipzen A."/>
            <person name="Chen C."/>
            <person name="Yanf M."/>
            <person name="Daum C."/>
            <person name="Ng V."/>
            <person name="Clum A."/>
            <person name="Ohm R."/>
            <person name="Martin F."/>
            <person name="Silar P."/>
            <person name="Natvig D."/>
            <person name="Lalanne C."/>
            <person name="Gautier V."/>
            <person name="Ament-Velasquez S.L."/>
            <person name="Kruys A."/>
            <person name="Hutchinson M.I."/>
            <person name="Powell A.J."/>
            <person name="Barry K."/>
            <person name="Miller A.N."/>
            <person name="Grigoriev I.V."/>
            <person name="Debuchy R."/>
            <person name="Gladieux P."/>
            <person name="Thoren M.H."/>
            <person name="Johannesson H."/>
        </authorList>
    </citation>
    <scope>NUCLEOTIDE SEQUENCE</scope>
    <source>
        <strain evidence="2">CBS 103.79</strain>
    </source>
</reference>
<sequence>MAVFSVSARALLLAVLAAAGVRGNPIDLSSDGAITPCATVKCTSTTTCKVIDGKAQCVPILGVKCGNTVCEAGLTCCNPSCSLCVKPGMACTAHICPPIPIDPLPIQCGSTVCKPGLECCNASCGTCVEPGKGCTKQLCVPTGPQCGKTVCPAGMVCCNSSCGVCSPPDGACTAQFCTDSD</sequence>